<dbReference type="EMBL" id="BBLT01000002">
    <property type="protein sequence ID" value="GAL84301.1"/>
    <property type="molecule type" value="Genomic_DNA"/>
</dbReference>
<dbReference type="eggNOG" id="COG4639">
    <property type="taxonomic scope" value="Bacteria"/>
</dbReference>
<comment type="caution">
    <text evidence="3">The sequence shown here is derived from an EMBL/GenBank/DDBJ whole genome shotgun (WGS) entry which is preliminary data.</text>
</comment>
<dbReference type="InterPro" id="IPR004843">
    <property type="entry name" value="Calcineurin-like_PHP"/>
</dbReference>
<name>A0A098LBM3_9BACT</name>
<dbReference type="NCBIfam" id="TIGR04075">
    <property type="entry name" value="bacter_Pnkp"/>
    <property type="match status" value="1"/>
</dbReference>
<dbReference type="InterPro" id="IPR032380">
    <property type="entry name" value="PNKP_ligase_dom"/>
</dbReference>
<dbReference type="InterPro" id="IPR050126">
    <property type="entry name" value="Ap4A_hydrolase"/>
</dbReference>
<dbReference type="GO" id="GO:0016791">
    <property type="term" value="F:phosphatase activity"/>
    <property type="evidence" value="ECO:0007669"/>
    <property type="project" value="TreeGrafter"/>
</dbReference>
<organism evidence="3 4">
    <name type="scientific">Sporocytophaga myxococcoides</name>
    <dbReference type="NCBI Taxonomy" id="153721"/>
    <lineage>
        <taxon>Bacteria</taxon>
        <taxon>Pseudomonadati</taxon>
        <taxon>Bacteroidota</taxon>
        <taxon>Cytophagia</taxon>
        <taxon>Cytophagales</taxon>
        <taxon>Cytophagaceae</taxon>
        <taxon>Sporocytophaga</taxon>
    </lineage>
</organism>
<dbReference type="SUPFAM" id="SSF56300">
    <property type="entry name" value="Metallo-dependent phosphatases"/>
    <property type="match status" value="1"/>
</dbReference>
<dbReference type="Gene3D" id="3.60.21.10">
    <property type="match status" value="1"/>
</dbReference>
<sequence length="813" mass="91306">MSDDENDQTATEDAFNVLKYIAGIRLKRGLLTVIDATNVQPEARKDFISLAKEYHCLPVAIVLDLPERLLQDRNKNRTDRNFGPHVIPMQRSQLRRSLKYLGREGVRHIHILNSEEKVESIQGIARDPLYNNLKHLSGPFDIIGDVHGCYDELVKLLKELNYTFESVAYDLVNFGIKVRHPEGRKAVFLGDLVDRGPKTPQVLKLVMSMVQDSSALCVPGNHDAKLLKKLKGSDVKLKHGLAETVEQLSAEEPEFISKVQDFLEGLVSHYVLDGGNLVVAHAGLKEEMHGRGSGAVRTFCMYGETTGETDEFGLPVRYNWASDYKGKAMVVYGHTPIPNPQWLNRTICIDTGCVFGGKLTALRYPEKEVISVNAEKTYFEPSRPLDYNPLTGLSFQQEHDDLLEIDDVRGKHIVETRLLGNITIREDNSIAALEVMSRFAINPKWLIYLPPTMSPSETSTRAGYLEHPEEALKYYATQGVETVVCEEKHMGSRAAVIVCKDENAALKTFGVGNEGIGVCYTRTGRAFFHEDQLEKDFLERINRALTLSGFWDKFKTDWVCLDCELMPWSAKAQALLKDQYAAVGAASAAALPFVTEALQMAKDRGIAADSLLTEFVSKNEMSGRFIDSYRQYCWTVNSLDDYQLAPFHILATEGVVHTDKDHIWHMENIRSICEADTGLLIVTPYKVVDLKNEEAKNEVTNWWNHLTESGGEGMVIKPLNFISKGAKGILQPAIKCRGKEYLRIIYGPTYSAPENLTRLKERSVGGKRALALREFALGAEGLERFVRKEPLRKIHECIFGVLALESEAIDPRL</sequence>
<keyword evidence="4" id="KW-1185">Reference proteome</keyword>
<protein>
    <submittedName>
        <fullName evidence="3">Metallophosphoesterase</fullName>
    </submittedName>
</protein>
<feature type="domain" description="Polynucleotide kinase-phosphatase ligase" evidence="2">
    <location>
        <begin position="431"/>
        <end position="807"/>
    </location>
</feature>
<evidence type="ECO:0000259" key="1">
    <source>
        <dbReference type="Pfam" id="PF00149"/>
    </source>
</evidence>
<dbReference type="InterPro" id="IPR024028">
    <property type="entry name" value="PNKP_bac"/>
</dbReference>
<accession>A0A098LBM3</accession>
<dbReference type="Gene3D" id="3.30.470.30">
    <property type="entry name" value="DNA ligase/mRNA capping enzyme"/>
    <property type="match status" value="1"/>
</dbReference>
<gene>
    <name evidence="3" type="ORF">MYP_1529</name>
</gene>
<dbReference type="STRING" id="153721.MYP_1529"/>
<dbReference type="Proteomes" id="UP000030185">
    <property type="component" value="Unassembled WGS sequence"/>
</dbReference>
<dbReference type="GO" id="GO:0005737">
    <property type="term" value="C:cytoplasm"/>
    <property type="evidence" value="ECO:0007669"/>
    <property type="project" value="TreeGrafter"/>
</dbReference>
<dbReference type="eggNOG" id="COG0639">
    <property type="taxonomic scope" value="Bacteria"/>
</dbReference>
<dbReference type="Gene3D" id="3.40.50.300">
    <property type="entry name" value="P-loop containing nucleotide triphosphate hydrolases"/>
    <property type="match status" value="1"/>
</dbReference>
<dbReference type="InterPro" id="IPR029052">
    <property type="entry name" value="Metallo-depent_PP-like"/>
</dbReference>
<dbReference type="InterPro" id="IPR041780">
    <property type="entry name" value="MPP_PrpE-like"/>
</dbReference>
<dbReference type="Pfam" id="PF00149">
    <property type="entry name" value="Metallophos"/>
    <property type="match status" value="1"/>
</dbReference>
<dbReference type="PRINTS" id="PR00114">
    <property type="entry name" value="STPHPHTASE"/>
</dbReference>
<evidence type="ECO:0000259" key="2">
    <source>
        <dbReference type="Pfam" id="PF16542"/>
    </source>
</evidence>
<dbReference type="InterPro" id="IPR027417">
    <property type="entry name" value="P-loop_NTPase"/>
</dbReference>
<feature type="domain" description="Calcineurin-like phosphoesterase" evidence="1">
    <location>
        <begin position="139"/>
        <end position="338"/>
    </location>
</feature>
<dbReference type="Pfam" id="PF16542">
    <property type="entry name" value="PNKP_ligase"/>
    <property type="match status" value="1"/>
</dbReference>
<reference evidence="3 4" key="1">
    <citation type="submission" date="2014-09" db="EMBL/GenBank/DDBJ databases">
        <title>Sporocytophaga myxococcoides PG-01 genome sequencing.</title>
        <authorList>
            <person name="Liu L."/>
            <person name="Gao P.J."/>
            <person name="Chen G.J."/>
            <person name="Wang L.S."/>
        </authorList>
    </citation>
    <scope>NUCLEOTIDE SEQUENCE [LARGE SCALE GENOMIC DNA]</scope>
    <source>
        <strain evidence="3 4">PG-01</strain>
    </source>
</reference>
<dbReference type="AlphaFoldDB" id="A0A098LBM3"/>
<dbReference type="InterPro" id="IPR006186">
    <property type="entry name" value="Ser/Thr-sp_prot-phosphatase"/>
</dbReference>
<dbReference type="SUPFAM" id="SSF56091">
    <property type="entry name" value="DNA ligase/mRNA capping enzyme, catalytic domain"/>
    <property type="match status" value="1"/>
</dbReference>
<dbReference type="PANTHER" id="PTHR42850:SF7">
    <property type="entry name" value="BIS(5'-NUCLEOSYL)-TETRAPHOSPHATASE PRPE [ASYMMETRICAL]"/>
    <property type="match status" value="1"/>
</dbReference>
<dbReference type="Pfam" id="PF13671">
    <property type="entry name" value="AAA_33"/>
    <property type="match status" value="1"/>
</dbReference>
<dbReference type="CDD" id="cd07423">
    <property type="entry name" value="MPP_Prp_like"/>
    <property type="match status" value="1"/>
</dbReference>
<evidence type="ECO:0000313" key="3">
    <source>
        <dbReference type="EMBL" id="GAL84301.1"/>
    </source>
</evidence>
<evidence type="ECO:0000313" key="4">
    <source>
        <dbReference type="Proteomes" id="UP000030185"/>
    </source>
</evidence>
<proteinExistence type="predicted"/>
<dbReference type="PANTHER" id="PTHR42850">
    <property type="entry name" value="METALLOPHOSPHOESTERASE"/>
    <property type="match status" value="1"/>
</dbReference>